<feature type="transmembrane region" description="Helical" evidence="6">
    <location>
        <begin position="192"/>
        <end position="215"/>
    </location>
</feature>
<dbReference type="EMBL" id="QQAY01000018">
    <property type="protein sequence ID" value="RDI38415.1"/>
    <property type="molecule type" value="Genomic_DNA"/>
</dbReference>
<evidence type="ECO:0000313" key="7">
    <source>
        <dbReference type="EMBL" id="RDI38415.1"/>
    </source>
</evidence>
<comment type="caution">
    <text evidence="7">The sequence shown here is derived from an EMBL/GenBank/DDBJ whole genome shotgun (WGS) entry which is preliminary data.</text>
</comment>
<evidence type="ECO:0000256" key="1">
    <source>
        <dbReference type="ARBA" id="ARBA00004651"/>
    </source>
</evidence>
<comment type="subcellular location">
    <subcellularLocation>
        <location evidence="1">Cell membrane</location>
        <topology evidence="1">Multi-pass membrane protein</topology>
    </subcellularLocation>
</comment>
<evidence type="ECO:0000256" key="4">
    <source>
        <dbReference type="ARBA" id="ARBA00022989"/>
    </source>
</evidence>
<feature type="transmembrane region" description="Helical" evidence="6">
    <location>
        <begin position="12"/>
        <end position="30"/>
    </location>
</feature>
<dbReference type="RefSeq" id="WP_245948524.1">
    <property type="nucleotide sequence ID" value="NZ_QQAY01000018.1"/>
</dbReference>
<dbReference type="Pfam" id="PF01943">
    <property type="entry name" value="Polysacc_synt"/>
    <property type="match status" value="1"/>
</dbReference>
<keyword evidence="3 6" id="KW-0812">Transmembrane</keyword>
<keyword evidence="2" id="KW-1003">Cell membrane</keyword>
<accession>A0A370G3U0</accession>
<dbReference type="PANTHER" id="PTHR30250">
    <property type="entry name" value="PST FAMILY PREDICTED COLANIC ACID TRANSPORTER"/>
    <property type="match status" value="1"/>
</dbReference>
<feature type="transmembrane region" description="Helical" evidence="6">
    <location>
        <begin position="420"/>
        <end position="439"/>
    </location>
</feature>
<evidence type="ECO:0000256" key="6">
    <source>
        <dbReference type="SAM" id="Phobius"/>
    </source>
</evidence>
<dbReference type="AlphaFoldDB" id="A0A370G3U0"/>
<feature type="transmembrane region" description="Helical" evidence="6">
    <location>
        <begin position="168"/>
        <end position="186"/>
    </location>
</feature>
<feature type="transmembrane region" description="Helical" evidence="6">
    <location>
        <begin position="289"/>
        <end position="309"/>
    </location>
</feature>
<dbReference type="CDD" id="cd13124">
    <property type="entry name" value="MATE_SpoVB_like"/>
    <property type="match status" value="1"/>
</dbReference>
<organism evidence="7 8">
    <name type="scientific">Falsibacillus pallidus</name>
    <dbReference type="NCBI Taxonomy" id="493781"/>
    <lineage>
        <taxon>Bacteria</taxon>
        <taxon>Bacillati</taxon>
        <taxon>Bacillota</taxon>
        <taxon>Bacilli</taxon>
        <taxon>Bacillales</taxon>
        <taxon>Bacillaceae</taxon>
        <taxon>Falsibacillus</taxon>
    </lineage>
</organism>
<name>A0A370G3U0_9BACI</name>
<dbReference type="InterPro" id="IPR024923">
    <property type="entry name" value="PG_synth_SpoVB"/>
</dbReference>
<proteinExistence type="predicted"/>
<feature type="transmembrane region" description="Helical" evidence="6">
    <location>
        <begin position="484"/>
        <end position="505"/>
    </location>
</feature>
<reference evidence="7 8" key="1">
    <citation type="submission" date="2018-07" db="EMBL/GenBank/DDBJ databases">
        <title>Genomic Encyclopedia of Type Strains, Phase IV (KMG-IV): sequencing the most valuable type-strain genomes for metagenomic binning, comparative biology and taxonomic classification.</title>
        <authorList>
            <person name="Goeker M."/>
        </authorList>
    </citation>
    <scope>NUCLEOTIDE SEQUENCE [LARGE SCALE GENOMIC DNA]</scope>
    <source>
        <strain evidence="7 8">DSM 25281</strain>
    </source>
</reference>
<feature type="transmembrane region" description="Helical" evidence="6">
    <location>
        <begin position="330"/>
        <end position="349"/>
    </location>
</feature>
<sequence>MPQDHSRDLFKGAFILTIAALATKILSAVYRVPFQNIVGDIGFYIYQQVYPIYGIALALSTYGFPVILSRMIAEEQHPADGHKKINHLIRVSFFTLLIIGVLFFLVFYTGASLLAGWMGDERLAPLIKFISFSFLLLPFLSIGRGYFQGKGNMMPTAVSQVAEQLVRVATILVLSYAFIAQGRSLYEAGEGALSGSLTGGAAAILVLILFISIYREKLIFQGSPAAAEDLFKWARILIFQGMAICISGMLLVLLQLADSLSLYSSLVKSGVPMNQAKVLKGIYDRGQPLVQLGTVVSTSLSLALVPIVTTAFRKGQKAFLEGKMTAALKVSLAAGTGAAIGLINILGPVNEMLFENRDGTGVLQIFSLSILFTSIILTLLGLLQGLGHPYAPMKHIVAGVLLKYMGNLCLVPIWGAAGAAAATVFSLMFVAVFLLLKVKSMFGKTFLSMKFIGEIAWAALVMTIVLQIWLWGGSHMGFMLHGGRASSIILSLVGVGAGGAAYIAVITRRELFQSHEIILLPFGSKLLKLQTKLRKKR</sequence>
<dbReference type="PANTHER" id="PTHR30250:SF29">
    <property type="entry name" value="POLYSACCHARIDE BIOSYNTHESIS PROTEIN C-TERMINAL DOMAIN-CONTAINING PROTEIN"/>
    <property type="match status" value="1"/>
</dbReference>
<feature type="transmembrane region" description="Helical" evidence="6">
    <location>
        <begin position="50"/>
        <end position="68"/>
    </location>
</feature>
<evidence type="ECO:0000256" key="2">
    <source>
        <dbReference type="ARBA" id="ARBA00022475"/>
    </source>
</evidence>
<dbReference type="GO" id="GO:0005886">
    <property type="term" value="C:plasma membrane"/>
    <property type="evidence" value="ECO:0007669"/>
    <property type="project" value="UniProtKB-SubCell"/>
</dbReference>
<evidence type="ECO:0000256" key="5">
    <source>
        <dbReference type="ARBA" id="ARBA00023136"/>
    </source>
</evidence>
<gene>
    <name evidence="7" type="ORF">DFR59_11835</name>
</gene>
<feature type="transmembrane region" description="Helical" evidence="6">
    <location>
        <begin position="451"/>
        <end position="472"/>
    </location>
</feature>
<dbReference type="InterPro" id="IPR002797">
    <property type="entry name" value="Polysacc_synth"/>
</dbReference>
<keyword evidence="8" id="KW-1185">Reference proteome</keyword>
<feature type="transmembrane region" description="Helical" evidence="6">
    <location>
        <begin position="395"/>
        <end position="414"/>
    </location>
</feature>
<keyword evidence="4 6" id="KW-1133">Transmembrane helix</keyword>
<feature type="transmembrane region" description="Helical" evidence="6">
    <location>
        <begin position="361"/>
        <end position="383"/>
    </location>
</feature>
<feature type="transmembrane region" description="Helical" evidence="6">
    <location>
        <begin position="236"/>
        <end position="257"/>
    </location>
</feature>
<feature type="transmembrane region" description="Helical" evidence="6">
    <location>
        <begin position="129"/>
        <end position="147"/>
    </location>
</feature>
<evidence type="ECO:0000313" key="8">
    <source>
        <dbReference type="Proteomes" id="UP000255326"/>
    </source>
</evidence>
<dbReference type="Proteomes" id="UP000255326">
    <property type="component" value="Unassembled WGS sequence"/>
</dbReference>
<keyword evidence="5 6" id="KW-0472">Membrane</keyword>
<dbReference type="PIRSF" id="PIRSF038958">
    <property type="entry name" value="PG_synth_SpoVB"/>
    <property type="match status" value="1"/>
</dbReference>
<evidence type="ECO:0000256" key="3">
    <source>
        <dbReference type="ARBA" id="ARBA00022692"/>
    </source>
</evidence>
<dbReference type="InterPro" id="IPR050833">
    <property type="entry name" value="Poly_Biosynth_Transport"/>
</dbReference>
<feature type="transmembrane region" description="Helical" evidence="6">
    <location>
        <begin position="88"/>
        <end position="109"/>
    </location>
</feature>
<protein>
    <submittedName>
        <fullName evidence="7">PST family polysaccharide transporter</fullName>
    </submittedName>
</protein>